<evidence type="ECO:0000313" key="2">
    <source>
        <dbReference type="EMBL" id="KAL2864025.1"/>
    </source>
</evidence>
<proteinExistence type="predicted"/>
<gene>
    <name evidence="2" type="ORF">BJX67DRAFT_384203</name>
</gene>
<sequence>MAADPSLAASGILQGGIYIITDDLPRMFVYGRPANQGVSWYIPENSCAIALCSVRAAIFVPVAPHPQMRSGASKQVTSIRRSIVHAMESIKPFIRSRKNEYFPNTEQLSVSIVFRHRSHAHERSLRYVQSFFAGIGIRKPIQWLRIPQAAPTPKKDQIKDQISVIICDGEGALPLVRIMGSVAWLRVYGVELTSIGWPVAGMLARTPSSAYVVRNTGESIFPIARVLLPRVSPTSSDRGAAQSSSISMETASQNSASNSSPPALPDGTTPSESDSTALSCKGKKGLRDIADAN</sequence>
<dbReference type="Proteomes" id="UP001610432">
    <property type="component" value="Unassembled WGS sequence"/>
</dbReference>
<dbReference type="EMBL" id="JBFXLQ010000045">
    <property type="protein sequence ID" value="KAL2864025.1"/>
    <property type="molecule type" value="Genomic_DNA"/>
</dbReference>
<protein>
    <submittedName>
        <fullName evidence="2">Uncharacterized protein</fullName>
    </submittedName>
</protein>
<comment type="caution">
    <text evidence="2">The sequence shown here is derived from an EMBL/GenBank/DDBJ whole genome shotgun (WGS) entry which is preliminary data.</text>
</comment>
<reference evidence="2 3" key="1">
    <citation type="submission" date="2024-07" db="EMBL/GenBank/DDBJ databases">
        <title>Section-level genome sequencing and comparative genomics of Aspergillus sections Usti and Cavernicolus.</title>
        <authorList>
            <consortium name="Lawrence Berkeley National Laboratory"/>
            <person name="Nybo J.L."/>
            <person name="Vesth T.C."/>
            <person name="Theobald S."/>
            <person name="Frisvad J.C."/>
            <person name="Larsen T.O."/>
            <person name="Kjaerboelling I."/>
            <person name="Rothschild-Mancinelli K."/>
            <person name="Lyhne E.K."/>
            <person name="Kogle M.E."/>
            <person name="Barry K."/>
            <person name="Clum A."/>
            <person name="Na H."/>
            <person name="Ledsgaard L."/>
            <person name="Lin J."/>
            <person name="Lipzen A."/>
            <person name="Kuo A."/>
            <person name="Riley R."/>
            <person name="Mondo S."/>
            <person name="Labutti K."/>
            <person name="Haridas S."/>
            <person name="Pangalinan J."/>
            <person name="Salamov A.A."/>
            <person name="Simmons B.A."/>
            <person name="Magnuson J.K."/>
            <person name="Chen J."/>
            <person name="Drula E."/>
            <person name="Henrissat B."/>
            <person name="Wiebenga A."/>
            <person name="Lubbers R.J."/>
            <person name="Gomes A.C."/>
            <person name="Macurrencykelacurrency M.R."/>
            <person name="Stajich J."/>
            <person name="Grigoriev I.V."/>
            <person name="Mortensen U.H."/>
            <person name="De Vries R.P."/>
            <person name="Baker S.E."/>
            <person name="Andersen M.R."/>
        </authorList>
    </citation>
    <scope>NUCLEOTIDE SEQUENCE [LARGE SCALE GENOMIC DNA]</scope>
    <source>
        <strain evidence="2 3">CBS 449.75</strain>
    </source>
</reference>
<organism evidence="2 3">
    <name type="scientific">Aspergillus lucknowensis</name>
    <dbReference type="NCBI Taxonomy" id="176173"/>
    <lineage>
        <taxon>Eukaryota</taxon>
        <taxon>Fungi</taxon>
        <taxon>Dikarya</taxon>
        <taxon>Ascomycota</taxon>
        <taxon>Pezizomycotina</taxon>
        <taxon>Eurotiomycetes</taxon>
        <taxon>Eurotiomycetidae</taxon>
        <taxon>Eurotiales</taxon>
        <taxon>Aspergillaceae</taxon>
        <taxon>Aspergillus</taxon>
        <taxon>Aspergillus subgen. Nidulantes</taxon>
    </lineage>
</organism>
<dbReference type="GeneID" id="98148693"/>
<name>A0ABR4LHL0_9EURO</name>
<keyword evidence="3" id="KW-1185">Reference proteome</keyword>
<accession>A0ABR4LHL0</accession>
<evidence type="ECO:0000256" key="1">
    <source>
        <dbReference type="SAM" id="MobiDB-lite"/>
    </source>
</evidence>
<feature type="compositionally biased region" description="Polar residues" evidence="1">
    <location>
        <begin position="233"/>
        <end position="250"/>
    </location>
</feature>
<feature type="compositionally biased region" description="Polar residues" evidence="1">
    <location>
        <begin position="268"/>
        <end position="278"/>
    </location>
</feature>
<evidence type="ECO:0000313" key="3">
    <source>
        <dbReference type="Proteomes" id="UP001610432"/>
    </source>
</evidence>
<feature type="region of interest" description="Disordered" evidence="1">
    <location>
        <begin position="233"/>
        <end position="293"/>
    </location>
</feature>
<dbReference type="RefSeq" id="XP_070883004.1">
    <property type="nucleotide sequence ID" value="XM_071033621.1"/>
</dbReference>
<feature type="compositionally biased region" description="Low complexity" evidence="1">
    <location>
        <begin position="251"/>
        <end position="261"/>
    </location>
</feature>